<dbReference type="SMART" id="SM00849">
    <property type="entry name" value="Lactamase_B"/>
    <property type="match status" value="1"/>
</dbReference>
<keyword evidence="4" id="KW-0862">Zinc</keyword>
<dbReference type="InterPro" id="IPR036866">
    <property type="entry name" value="RibonucZ/Hydroxyglut_hydro"/>
</dbReference>
<feature type="domain" description="Metallo-beta-lactamase" evidence="5">
    <location>
        <begin position="39"/>
        <end position="228"/>
    </location>
</feature>
<dbReference type="PANTHER" id="PTHR46233:SF3">
    <property type="entry name" value="HYDROXYACYLGLUTATHIONE HYDROLASE GLOC"/>
    <property type="match status" value="1"/>
</dbReference>
<name>A0ABP0I6Q6_9DINO</name>
<accession>A0ABP0I6Q6</accession>
<dbReference type="GO" id="GO:0016787">
    <property type="term" value="F:hydrolase activity"/>
    <property type="evidence" value="ECO:0007669"/>
    <property type="project" value="UniProtKB-KW"/>
</dbReference>
<keyword evidence="7" id="KW-1185">Reference proteome</keyword>
<gene>
    <name evidence="6" type="ORF">SCF082_LOCUS5436</name>
</gene>
<dbReference type="Pfam" id="PF00753">
    <property type="entry name" value="Lactamase_B"/>
    <property type="match status" value="2"/>
</dbReference>
<evidence type="ECO:0000256" key="3">
    <source>
        <dbReference type="ARBA" id="ARBA00022801"/>
    </source>
</evidence>
<dbReference type="InterPro" id="IPR051453">
    <property type="entry name" value="MBL_Glyoxalase_II"/>
</dbReference>
<comment type="caution">
    <text evidence="6">The sequence shown here is derived from an EMBL/GenBank/DDBJ whole genome shotgun (WGS) entry which is preliminary data.</text>
</comment>
<reference evidence="6 7" key="1">
    <citation type="submission" date="2024-02" db="EMBL/GenBank/DDBJ databases">
        <authorList>
            <person name="Chen Y."/>
            <person name="Shah S."/>
            <person name="Dougan E. K."/>
            <person name="Thang M."/>
            <person name="Chan C."/>
        </authorList>
    </citation>
    <scope>NUCLEOTIDE SEQUENCE [LARGE SCALE GENOMIC DNA]</scope>
</reference>
<dbReference type="Proteomes" id="UP001642464">
    <property type="component" value="Unassembled WGS sequence"/>
</dbReference>
<proteinExistence type="predicted"/>
<evidence type="ECO:0000256" key="2">
    <source>
        <dbReference type="ARBA" id="ARBA00022723"/>
    </source>
</evidence>
<evidence type="ECO:0000313" key="6">
    <source>
        <dbReference type="EMBL" id="CAK8997973.1"/>
    </source>
</evidence>
<comment type="cofactor">
    <cofactor evidence="1">
        <name>Zn(2+)</name>
        <dbReference type="ChEBI" id="CHEBI:29105"/>
    </cofactor>
</comment>
<sequence>MVLVESASSARTQVHQLLCGREIANDKQNPVHRFAMQMANFVYVVVHEDAQGNKKGAVIDPAWDVDGVYDFVEQQLNAQVQGCLYTHRHFDHCGGKVPRALTGLPEDLILPGLADFVERGVDVYVGAEDARQVAKQSHVALESITSVDEGHVLELGAECKLHTLATPGHTPGSVSFLLQPTGVLFTGDTLFIGSCGRVDLPESNGNDMLQSLARLSALKPDTVVLPGHNYSMTVTSTIEAEKETNMMMIQAIGRFQRSGLSSEPVAAMLPLPDYLGVVRKLLAHDHEEQQPPPELPPANQLESHV</sequence>
<evidence type="ECO:0000313" key="7">
    <source>
        <dbReference type="Proteomes" id="UP001642464"/>
    </source>
</evidence>
<dbReference type="InterPro" id="IPR001279">
    <property type="entry name" value="Metallo-B-lactamas"/>
</dbReference>
<evidence type="ECO:0000256" key="1">
    <source>
        <dbReference type="ARBA" id="ARBA00001947"/>
    </source>
</evidence>
<dbReference type="Gene3D" id="3.60.15.10">
    <property type="entry name" value="Ribonuclease Z/Hydroxyacylglutathione hydrolase-like"/>
    <property type="match status" value="1"/>
</dbReference>
<keyword evidence="3 6" id="KW-0378">Hydrolase</keyword>
<evidence type="ECO:0000259" key="5">
    <source>
        <dbReference type="SMART" id="SM00849"/>
    </source>
</evidence>
<evidence type="ECO:0000256" key="4">
    <source>
        <dbReference type="ARBA" id="ARBA00022833"/>
    </source>
</evidence>
<keyword evidence="2" id="KW-0479">Metal-binding</keyword>
<organism evidence="6 7">
    <name type="scientific">Durusdinium trenchii</name>
    <dbReference type="NCBI Taxonomy" id="1381693"/>
    <lineage>
        <taxon>Eukaryota</taxon>
        <taxon>Sar</taxon>
        <taxon>Alveolata</taxon>
        <taxon>Dinophyceae</taxon>
        <taxon>Suessiales</taxon>
        <taxon>Symbiodiniaceae</taxon>
        <taxon>Durusdinium</taxon>
    </lineage>
</organism>
<dbReference type="EMBL" id="CAXAMM010002937">
    <property type="protein sequence ID" value="CAK8997973.1"/>
    <property type="molecule type" value="Genomic_DNA"/>
</dbReference>
<dbReference type="PANTHER" id="PTHR46233">
    <property type="entry name" value="HYDROXYACYLGLUTATHIONE HYDROLASE GLOC"/>
    <property type="match status" value="1"/>
</dbReference>
<dbReference type="SUPFAM" id="SSF56281">
    <property type="entry name" value="Metallo-hydrolase/oxidoreductase"/>
    <property type="match status" value="1"/>
</dbReference>
<protein>
    <submittedName>
        <fullName evidence="6">Hydroxyacylglutathione hydrolase (Glyoxalase II) (Glx II)</fullName>
    </submittedName>
</protein>